<gene>
    <name evidence="3" type="ORF">E1283_06310</name>
</gene>
<dbReference type="OrthoDB" id="9806974at2"/>
<evidence type="ECO:0000256" key="2">
    <source>
        <dbReference type="ARBA" id="ARBA00023002"/>
    </source>
</evidence>
<proteinExistence type="inferred from homology"/>
<dbReference type="InterPro" id="IPR002347">
    <property type="entry name" value="SDR_fam"/>
</dbReference>
<dbReference type="EMBL" id="SMKI01000044">
    <property type="protein sequence ID" value="TDC77880.1"/>
    <property type="molecule type" value="Genomic_DNA"/>
</dbReference>
<name>A0A4R4TJL1_9ACTN</name>
<dbReference type="GO" id="GO:0016491">
    <property type="term" value="F:oxidoreductase activity"/>
    <property type="evidence" value="ECO:0007669"/>
    <property type="project" value="UniProtKB-KW"/>
</dbReference>
<dbReference type="PRINTS" id="PR00081">
    <property type="entry name" value="GDHRDH"/>
</dbReference>
<dbReference type="InterPro" id="IPR036291">
    <property type="entry name" value="NAD(P)-bd_dom_sf"/>
</dbReference>
<comment type="caution">
    <text evidence="3">The sequence shown here is derived from an EMBL/GenBank/DDBJ whole genome shotgun (WGS) entry which is preliminary data.</text>
</comment>
<reference evidence="3 4" key="1">
    <citation type="submission" date="2019-03" db="EMBL/GenBank/DDBJ databases">
        <title>Draft genome sequences of novel Actinobacteria.</title>
        <authorList>
            <person name="Sahin N."/>
            <person name="Ay H."/>
            <person name="Saygin H."/>
        </authorList>
    </citation>
    <scope>NUCLEOTIDE SEQUENCE [LARGE SCALE GENOMIC DNA]</scope>
    <source>
        <strain evidence="3 4">DSM 41900</strain>
    </source>
</reference>
<dbReference type="AlphaFoldDB" id="A0A4R4TJL1"/>
<organism evidence="3 4">
    <name type="scientific">Streptomyces hainanensis</name>
    <dbReference type="NCBI Taxonomy" id="402648"/>
    <lineage>
        <taxon>Bacteria</taxon>
        <taxon>Bacillati</taxon>
        <taxon>Actinomycetota</taxon>
        <taxon>Actinomycetes</taxon>
        <taxon>Kitasatosporales</taxon>
        <taxon>Streptomycetaceae</taxon>
        <taxon>Streptomyces</taxon>
    </lineage>
</organism>
<dbReference type="SUPFAM" id="SSF51735">
    <property type="entry name" value="NAD(P)-binding Rossmann-fold domains"/>
    <property type="match status" value="1"/>
</dbReference>
<dbReference type="Pfam" id="PF13561">
    <property type="entry name" value="adh_short_C2"/>
    <property type="match status" value="1"/>
</dbReference>
<evidence type="ECO:0000256" key="1">
    <source>
        <dbReference type="ARBA" id="ARBA00006484"/>
    </source>
</evidence>
<dbReference type="PANTHER" id="PTHR43477">
    <property type="entry name" value="DIHYDROANTICAPSIN 7-DEHYDROGENASE"/>
    <property type="match status" value="1"/>
</dbReference>
<protein>
    <submittedName>
        <fullName evidence="3">SDR family oxidoreductase</fullName>
    </submittedName>
</protein>
<keyword evidence="2" id="KW-0560">Oxidoreductase</keyword>
<keyword evidence="4" id="KW-1185">Reference proteome</keyword>
<dbReference type="Gene3D" id="3.40.50.720">
    <property type="entry name" value="NAD(P)-binding Rossmann-like Domain"/>
    <property type="match status" value="1"/>
</dbReference>
<sequence length="270" mass="27377">MFPSLFGGHSGLRAWAVFTSPTHEPETNVSSSTSSSLAGARVVVIGGSSGIGKAVAAQAAAAGAQVRIGSRSEEKLAQAAKEIEGVATGVVDVRDEDSLRAFFAEVDGLDHLVVCPGDMAVGSVYDVSLDHVRAALDTKIVGQLLSVRHAGRKLAPTGSVTLIAGAAGFKAYPDMSATAAANAGIAGMGRSLAVELAPIRVNVVVGGLIDTPLWSFLPDEAREGLFAQTAQSSPVGRIGQPDDVAASVLHLLENTFVTGAVVHVDGGGTL</sequence>
<evidence type="ECO:0000313" key="4">
    <source>
        <dbReference type="Proteomes" id="UP000295345"/>
    </source>
</evidence>
<dbReference type="PANTHER" id="PTHR43477:SF1">
    <property type="entry name" value="DIHYDROANTICAPSIN 7-DEHYDROGENASE"/>
    <property type="match status" value="1"/>
</dbReference>
<evidence type="ECO:0000313" key="3">
    <source>
        <dbReference type="EMBL" id="TDC77880.1"/>
    </source>
</evidence>
<dbReference type="Proteomes" id="UP000295345">
    <property type="component" value="Unassembled WGS sequence"/>
</dbReference>
<dbReference type="CDD" id="cd05233">
    <property type="entry name" value="SDR_c"/>
    <property type="match status" value="1"/>
</dbReference>
<comment type="similarity">
    <text evidence="1">Belongs to the short-chain dehydrogenases/reductases (SDR) family.</text>
</comment>
<dbReference type="InterPro" id="IPR051122">
    <property type="entry name" value="SDR_DHRS6-like"/>
</dbReference>
<accession>A0A4R4TJL1</accession>